<feature type="compositionally biased region" description="Basic residues" evidence="7">
    <location>
        <begin position="177"/>
        <end position="186"/>
    </location>
</feature>
<keyword evidence="3 6" id="KW-0694">RNA-binding</keyword>
<feature type="domain" description="RRM" evidence="8">
    <location>
        <begin position="42"/>
        <end position="120"/>
    </location>
</feature>
<dbReference type="InterPro" id="IPR012677">
    <property type="entry name" value="Nucleotide-bd_a/b_plait_sf"/>
</dbReference>
<organism evidence="9 10">
    <name type="scientific">Mesorhabditis spiculigera</name>
    <dbReference type="NCBI Taxonomy" id="96644"/>
    <lineage>
        <taxon>Eukaryota</taxon>
        <taxon>Metazoa</taxon>
        <taxon>Ecdysozoa</taxon>
        <taxon>Nematoda</taxon>
        <taxon>Chromadorea</taxon>
        <taxon>Rhabditida</taxon>
        <taxon>Rhabditina</taxon>
        <taxon>Rhabditomorpha</taxon>
        <taxon>Rhabditoidea</taxon>
        <taxon>Rhabditidae</taxon>
        <taxon>Mesorhabditinae</taxon>
        <taxon>Mesorhabditis</taxon>
    </lineage>
</organism>
<dbReference type="PROSITE" id="PS50102">
    <property type="entry name" value="RRM"/>
    <property type="match status" value="1"/>
</dbReference>
<evidence type="ECO:0000256" key="4">
    <source>
        <dbReference type="ARBA" id="ARBA00023187"/>
    </source>
</evidence>
<evidence type="ECO:0000256" key="7">
    <source>
        <dbReference type="SAM" id="MobiDB-lite"/>
    </source>
</evidence>
<dbReference type="Gene3D" id="3.30.70.330">
    <property type="match status" value="1"/>
</dbReference>
<evidence type="ECO:0000259" key="8">
    <source>
        <dbReference type="PROSITE" id="PS50102"/>
    </source>
</evidence>
<comment type="caution">
    <text evidence="9">The sequence shown here is derived from an EMBL/GenBank/DDBJ whole genome shotgun (WGS) entry which is preliminary data.</text>
</comment>
<evidence type="ECO:0000313" key="10">
    <source>
        <dbReference type="Proteomes" id="UP001177023"/>
    </source>
</evidence>
<dbReference type="PANTHER" id="PTHR15481:SF0">
    <property type="entry name" value="LD23870P-RELATED"/>
    <property type="match status" value="1"/>
</dbReference>
<evidence type="ECO:0000256" key="3">
    <source>
        <dbReference type="ARBA" id="ARBA00022884"/>
    </source>
</evidence>
<comment type="subcellular location">
    <subcellularLocation>
        <location evidence="1">Nucleus</location>
    </subcellularLocation>
</comment>
<keyword evidence="5" id="KW-0539">Nucleus</keyword>
<dbReference type="GO" id="GO:0003723">
    <property type="term" value="F:RNA binding"/>
    <property type="evidence" value="ECO:0007669"/>
    <property type="project" value="UniProtKB-UniRule"/>
</dbReference>
<dbReference type="GO" id="GO:0005654">
    <property type="term" value="C:nucleoplasm"/>
    <property type="evidence" value="ECO:0007669"/>
    <property type="project" value="TreeGrafter"/>
</dbReference>
<evidence type="ECO:0000256" key="5">
    <source>
        <dbReference type="ARBA" id="ARBA00023242"/>
    </source>
</evidence>
<gene>
    <name evidence="9" type="ORF">MSPICULIGERA_LOCUS25038</name>
</gene>
<dbReference type="Proteomes" id="UP001177023">
    <property type="component" value="Unassembled WGS sequence"/>
</dbReference>
<protein>
    <recommendedName>
        <fullName evidence="8">RRM domain-containing protein</fullName>
    </recommendedName>
</protein>
<dbReference type="InterPro" id="IPR000504">
    <property type="entry name" value="RRM_dom"/>
</dbReference>
<dbReference type="SMART" id="SM00360">
    <property type="entry name" value="RRM"/>
    <property type="match status" value="1"/>
</dbReference>
<feature type="non-terminal residue" evidence="9">
    <location>
        <position position="1"/>
    </location>
</feature>
<keyword evidence="4" id="KW-0508">mRNA splicing</keyword>
<evidence type="ECO:0000256" key="2">
    <source>
        <dbReference type="ARBA" id="ARBA00022664"/>
    </source>
</evidence>
<feature type="region of interest" description="Disordered" evidence="7">
    <location>
        <begin position="1"/>
        <end position="42"/>
    </location>
</feature>
<evidence type="ECO:0000256" key="6">
    <source>
        <dbReference type="PROSITE-ProRule" id="PRU00176"/>
    </source>
</evidence>
<dbReference type="GO" id="GO:0005737">
    <property type="term" value="C:cytoplasm"/>
    <property type="evidence" value="ECO:0007669"/>
    <property type="project" value="TreeGrafter"/>
</dbReference>
<dbReference type="EMBL" id="CATQJA010002709">
    <property type="protein sequence ID" value="CAJ0587058.1"/>
    <property type="molecule type" value="Genomic_DNA"/>
</dbReference>
<sequence>MRALHVPCSLNRGGPPARRRSRSASPRRSGPDPAPRKTSPARRLCVRHLSRNVTKEHLAEIFGIYGDLKACELPTDRHQNMGRGYGYVEYDTPDAAEKALKHMDGGQIDGQVVSVEATLGRRDDPPPRARSPIRRRSPPPRRSPIRRSRSPAYRKRSPPGGPRGTGGNTIPLGNNRMRGHRSRSRS</sequence>
<dbReference type="GO" id="GO:0000398">
    <property type="term" value="P:mRNA splicing, via spliceosome"/>
    <property type="evidence" value="ECO:0007669"/>
    <property type="project" value="TreeGrafter"/>
</dbReference>
<dbReference type="CDD" id="cd12365">
    <property type="entry name" value="RRM_RNPS1"/>
    <property type="match status" value="1"/>
</dbReference>
<dbReference type="InterPro" id="IPR034201">
    <property type="entry name" value="RNPS1_RRM"/>
</dbReference>
<feature type="region of interest" description="Disordered" evidence="7">
    <location>
        <begin position="117"/>
        <end position="186"/>
    </location>
</feature>
<proteinExistence type="predicted"/>
<evidence type="ECO:0000313" key="9">
    <source>
        <dbReference type="EMBL" id="CAJ0587058.1"/>
    </source>
</evidence>
<dbReference type="SUPFAM" id="SSF54928">
    <property type="entry name" value="RNA-binding domain, RBD"/>
    <property type="match status" value="1"/>
</dbReference>
<reference evidence="9" key="1">
    <citation type="submission" date="2023-06" db="EMBL/GenBank/DDBJ databases">
        <authorList>
            <person name="Delattre M."/>
        </authorList>
    </citation>
    <scope>NUCLEOTIDE SEQUENCE</scope>
    <source>
        <strain evidence="9">AF72</strain>
    </source>
</reference>
<accession>A0AA36GG78</accession>
<dbReference type="PANTHER" id="PTHR15481">
    <property type="entry name" value="RIBONUCLEIC ACID BINDING PROTEIN S1"/>
    <property type="match status" value="1"/>
</dbReference>
<dbReference type="AlphaFoldDB" id="A0AA36GG78"/>
<dbReference type="InterPro" id="IPR035979">
    <property type="entry name" value="RBD_domain_sf"/>
</dbReference>
<keyword evidence="10" id="KW-1185">Reference proteome</keyword>
<dbReference type="GO" id="GO:0061574">
    <property type="term" value="C:ASAP complex"/>
    <property type="evidence" value="ECO:0007669"/>
    <property type="project" value="TreeGrafter"/>
</dbReference>
<name>A0AA36GG78_9BILA</name>
<feature type="compositionally biased region" description="Basic residues" evidence="7">
    <location>
        <begin position="131"/>
        <end position="157"/>
    </location>
</feature>
<evidence type="ECO:0000256" key="1">
    <source>
        <dbReference type="ARBA" id="ARBA00004123"/>
    </source>
</evidence>
<dbReference type="Pfam" id="PF00076">
    <property type="entry name" value="RRM_1"/>
    <property type="match status" value="1"/>
</dbReference>
<keyword evidence="2" id="KW-0507">mRNA processing</keyword>